<keyword evidence="1" id="KW-0812">Transmembrane</keyword>
<gene>
    <name evidence="2" type="ORF">CY34DRAFT_142246</name>
</gene>
<evidence type="ECO:0000256" key="1">
    <source>
        <dbReference type="SAM" id="Phobius"/>
    </source>
</evidence>
<keyword evidence="1" id="KW-0472">Membrane</keyword>
<evidence type="ECO:0000313" key="3">
    <source>
        <dbReference type="Proteomes" id="UP000054485"/>
    </source>
</evidence>
<organism evidence="2 3">
    <name type="scientific">Suillus luteus UH-Slu-Lm8-n1</name>
    <dbReference type="NCBI Taxonomy" id="930992"/>
    <lineage>
        <taxon>Eukaryota</taxon>
        <taxon>Fungi</taxon>
        <taxon>Dikarya</taxon>
        <taxon>Basidiomycota</taxon>
        <taxon>Agaricomycotina</taxon>
        <taxon>Agaricomycetes</taxon>
        <taxon>Agaricomycetidae</taxon>
        <taxon>Boletales</taxon>
        <taxon>Suillineae</taxon>
        <taxon>Suillaceae</taxon>
        <taxon>Suillus</taxon>
    </lineage>
</organism>
<dbReference type="OrthoDB" id="10416163at2759"/>
<dbReference type="HOGENOM" id="CLU_1661951_0_0_1"/>
<reference evidence="2 3" key="1">
    <citation type="submission" date="2014-04" db="EMBL/GenBank/DDBJ databases">
        <authorList>
            <consortium name="DOE Joint Genome Institute"/>
            <person name="Kuo A."/>
            <person name="Ruytinx J."/>
            <person name="Rineau F."/>
            <person name="Colpaert J."/>
            <person name="Kohler A."/>
            <person name="Nagy L.G."/>
            <person name="Floudas D."/>
            <person name="Copeland A."/>
            <person name="Barry K.W."/>
            <person name="Cichocki N."/>
            <person name="Veneault-Fourrey C."/>
            <person name="LaButti K."/>
            <person name="Lindquist E.A."/>
            <person name="Lipzen A."/>
            <person name="Lundell T."/>
            <person name="Morin E."/>
            <person name="Murat C."/>
            <person name="Sun H."/>
            <person name="Tunlid A."/>
            <person name="Henrissat B."/>
            <person name="Grigoriev I.V."/>
            <person name="Hibbett D.S."/>
            <person name="Martin F."/>
            <person name="Nordberg H.P."/>
            <person name="Cantor M.N."/>
            <person name="Hua S.X."/>
        </authorList>
    </citation>
    <scope>NUCLEOTIDE SEQUENCE [LARGE SCALE GENOMIC DNA]</scope>
    <source>
        <strain evidence="2 3">UH-Slu-Lm8-n1</strain>
    </source>
</reference>
<reference evidence="3" key="2">
    <citation type="submission" date="2015-01" db="EMBL/GenBank/DDBJ databases">
        <title>Evolutionary Origins and Diversification of the Mycorrhizal Mutualists.</title>
        <authorList>
            <consortium name="DOE Joint Genome Institute"/>
            <consortium name="Mycorrhizal Genomics Consortium"/>
            <person name="Kohler A."/>
            <person name="Kuo A."/>
            <person name="Nagy L.G."/>
            <person name="Floudas D."/>
            <person name="Copeland A."/>
            <person name="Barry K.W."/>
            <person name="Cichocki N."/>
            <person name="Veneault-Fourrey C."/>
            <person name="LaButti K."/>
            <person name="Lindquist E.A."/>
            <person name="Lipzen A."/>
            <person name="Lundell T."/>
            <person name="Morin E."/>
            <person name="Murat C."/>
            <person name="Riley R."/>
            <person name="Ohm R."/>
            <person name="Sun H."/>
            <person name="Tunlid A."/>
            <person name="Henrissat B."/>
            <person name="Grigoriev I.V."/>
            <person name="Hibbett D.S."/>
            <person name="Martin F."/>
        </authorList>
    </citation>
    <scope>NUCLEOTIDE SEQUENCE [LARGE SCALE GENOMIC DNA]</scope>
    <source>
        <strain evidence="3">UH-Slu-Lm8-n1</strain>
    </source>
</reference>
<dbReference type="Proteomes" id="UP000054485">
    <property type="component" value="Unassembled WGS sequence"/>
</dbReference>
<proteinExistence type="predicted"/>
<name>A0A0D0B7X9_9AGAM</name>
<sequence>MITPVREPLPYALSGFSFTSHKQHDCCVFLYQSSSLLHLQLQCTMIPPVHEPLPYALSGFNFTQLPICTQQYLQNAKLVPPHAHDVNSSARMPMPPPKLLGDVLPERELIFNAFMVMFGALVWLAHYLWHFMPFVSSILCHPAIPRSSESCDSPLSGFV</sequence>
<dbReference type="AlphaFoldDB" id="A0A0D0B7X9"/>
<evidence type="ECO:0000313" key="2">
    <source>
        <dbReference type="EMBL" id="KIK42482.1"/>
    </source>
</evidence>
<keyword evidence="3" id="KW-1185">Reference proteome</keyword>
<keyword evidence="1" id="KW-1133">Transmembrane helix</keyword>
<dbReference type="InParanoid" id="A0A0D0B7X9"/>
<feature type="transmembrane region" description="Helical" evidence="1">
    <location>
        <begin position="109"/>
        <end position="129"/>
    </location>
</feature>
<dbReference type="EMBL" id="KN835238">
    <property type="protein sequence ID" value="KIK42482.1"/>
    <property type="molecule type" value="Genomic_DNA"/>
</dbReference>
<accession>A0A0D0B7X9</accession>
<protein>
    <submittedName>
        <fullName evidence="2">Uncharacterized protein</fullName>
    </submittedName>
</protein>